<evidence type="ECO:0000259" key="1">
    <source>
        <dbReference type="Pfam" id="PF04073"/>
    </source>
</evidence>
<dbReference type="SUPFAM" id="SSF55826">
    <property type="entry name" value="YbaK/ProRS associated domain"/>
    <property type="match status" value="1"/>
</dbReference>
<gene>
    <name evidence="2" type="ORF">H3V53_05845</name>
</gene>
<dbReference type="Gene3D" id="3.90.960.10">
    <property type="entry name" value="YbaK/aminoacyl-tRNA synthetase-associated domain"/>
    <property type="match status" value="1"/>
</dbReference>
<feature type="domain" description="YbaK/aminoacyl-tRNA synthetase-associated" evidence="1">
    <location>
        <begin position="43"/>
        <end position="165"/>
    </location>
</feature>
<reference evidence="2 3" key="1">
    <citation type="journal article" date="2022" name="Arch. Microbiol.">
        <title>Paraburkholderia bengalensis sp. nov. isolated from roots of Oryza sativa, IR64.</title>
        <authorList>
            <person name="Nag P."/>
            <person name="Mondal N."/>
            <person name="Sarkar J."/>
            <person name="Das S."/>
        </authorList>
    </citation>
    <scope>NUCLEOTIDE SEQUENCE [LARGE SCALE GENOMIC DNA]</scope>
    <source>
        <strain evidence="2 3">IR64_4_BI</strain>
    </source>
</reference>
<dbReference type="Proteomes" id="UP001386437">
    <property type="component" value="Unassembled WGS sequence"/>
</dbReference>
<dbReference type="RefSeq" id="WP_336597148.1">
    <property type="nucleotide sequence ID" value="NZ_JACFYJ010000006.1"/>
</dbReference>
<evidence type="ECO:0000313" key="2">
    <source>
        <dbReference type="EMBL" id="MEI5996739.1"/>
    </source>
</evidence>
<comment type="caution">
    <text evidence="2">The sequence shown here is derived from an EMBL/GenBank/DDBJ whole genome shotgun (WGS) entry which is preliminary data.</text>
</comment>
<dbReference type="InterPro" id="IPR036754">
    <property type="entry name" value="YbaK/aa-tRNA-synt-asso_dom_sf"/>
</dbReference>
<accession>A0ABU8IMB6</accession>
<dbReference type="Pfam" id="PF04073">
    <property type="entry name" value="tRNA_edit"/>
    <property type="match status" value="1"/>
</dbReference>
<organism evidence="2 3">
    <name type="scientific">Paraburkholderia bengalensis</name>
    <dbReference type="NCBI Taxonomy" id="2747562"/>
    <lineage>
        <taxon>Bacteria</taxon>
        <taxon>Pseudomonadati</taxon>
        <taxon>Pseudomonadota</taxon>
        <taxon>Betaproteobacteria</taxon>
        <taxon>Burkholderiales</taxon>
        <taxon>Burkholderiaceae</taxon>
        <taxon>Paraburkholderia</taxon>
    </lineage>
</organism>
<protein>
    <recommendedName>
        <fullName evidence="1">YbaK/aminoacyl-tRNA synthetase-associated domain-containing protein</fullName>
    </recommendedName>
</protein>
<evidence type="ECO:0000313" key="3">
    <source>
        <dbReference type="Proteomes" id="UP001386437"/>
    </source>
</evidence>
<dbReference type="InterPro" id="IPR007214">
    <property type="entry name" value="YbaK/aa-tRNA-synth-assoc-dom"/>
</dbReference>
<sequence>MLSHEPLQKLDIIAPEQLAAQLPAHVAASVEGRDIVVFSVTDDASDTAAFSARYGFPMEDCANTIVVRYKKDGGEHLAALVSLGSLRLDVNGAVKAALGAKRISFAQREIATEQSAMEFGGITAFGLPMSWRVLVDAAVMERQQVVMGAGIREAKLLLAPAVLKELENVEVAPLTLPPGGAEELS</sequence>
<dbReference type="EMBL" id="JACFYJ010000006">
    <property type="protein sequence ID" value="MEI5996739.1"/>
    <property type="molecule type" value="Genomic_DNA"/>
</dbReference>
<name>A0ABU8IMB6_9BURK</name>
<proteinExistence type="predicted"/>
<keyword evidence="3" id="KW-1185">Reference proteome</keyword>